<reference evidence="2" key="2">
    <citation type="submission" date="2021-02" db="EMBL/GenBank/DDBJ databases">
        <authorList>
            <person name="Kimball J.A."/>
            <person name="Haas M.W."/>
            <person name="Macchietto M."/>
            <person name="Kono T."/>
            <person name="Duquette J."/>
            <person name="Shao M."/>
        </authorList>
    </citation>
    <scope>NUCLEOTIDE SEQUENCE</scope>
    <source>
        <tissue evidence="2">Fresh leaf tissue</tissue>
    </source>
</reference>
<evidence type="ECO:0000256" key="1">
    <source>
        <dbReference type="SAM" id="MobiDB-lite"/>
    </source>
</evidence>
<dbReference type="Proteomes" id="UP000729402">
    <property type="component" value="Unassembled WGS sequence"/>
</dbReference>
<feature type="region of interest" description="Disordered" evidence="1">
    <location>
        <begin position="39"/>
        <end position="103"/>
    </location>
</feature>
<name>A0A8J5RUJ3_ZIZPA</name>
<reference evidence="2" key="1">
    <citation type="journal article" date="2021" name="bioRxiv">
        <title>Whole Genome Assembly and Annotation of Northern Wild Rice, Zizania palustris L., Supports a Whole Genome Duplication in the Zizania Genus.</title>
        <authorList>
            <person name="Haas M."/>
            <person name="Kono T."/>
            <person name="Macchietto M."/>
            <person name="Millas R."/>
            <person name="McGilp L."/>
            <person name="Shao M."/>
            <person name="Duquette J."/>
            <person name="Hirsch C.N."/>
            <person name="Kimball J."/>
        </authorList>
    </citation>
    <scope>NUCLEOTIDE SEQUENCE</scope>
    <source>
        <tissue evidence="2">Fresh leaf tissue</tissue>
    </source>
</reference>
<sequence length="103" mass="12105">MVHTKKRNRLGVGRLNNLVYVQFNARLLKKTEKRLSFRLIDEASGATEATRPRRSTRMRDLHDDDFNSGDDEEEANEDEEEIDFESDKDEVLPSKNYDQEDED</sequence>
<comment type="caution">
    <text evidence="2">The sequence shown here is derived from an EMBL/GenBank/DDBJ whole genome shotgun (WGS) entry which is preliminary data.</text>
</comment>
<dbReference type="OrthoDB" id="693168at2759"/>
<gene>
    <name evidence="2" type="ORF">GUJ93_ZPchr0002g23539</name>
</gene>
<evidence type="ECO:0000313" key="3">
    <source>
        <dbReference type="Proteomes" id="UP000729402"/>
    </source>
</evidence>
<accession>A0A8J5RUJ3</accession>
<proteinExistence type="predicted"/>
<protein>
    <submittedName>
        <fullName evidence="2">Uncharacterized protein</fullName>
    </submittedName>
</protein>
<organism evidence="2 3">
    <name type="scientific">Zizania palustris</name>
    <name type="common">Northern wild rice</name>
    <dbReference type="NCBI Taxonomy" id="103762"/>
    <lineage>
        <taxon>Eukaryota</taxon>
        <taxon>Viridiplantae</taxon>
        <taxon>Streptophyta</taxon>
        <taxon>Embryophyta</taxon>
        <taxon>Tracheophyta</taxon>
        <taxon>Spermatophyta</taxon>
        <taxon>Magnoliopsida</taxon>
        <taxon>Liliopsida</taxon>
        <taxon>Poales</taxon>
        <taxon>Poaceae</taxon>
        <taxon>BOP clade</taxon>
        <taxon>Oryzoideae</taxon>
        <taxon>Oryzeae</taxon>
        <taxon>Zizaniinae</taxon>
        <taxon>Zizania</taxon>
    </lineage>
</organism>
<evidence type="ECO:0000313" key="2">
    <source>
        <dbReference type="EMBL" id="KAG8056787.1"/>
    </source>
</evidence>
<dbReference type="AlphaFoldDB" id="A0A8J5RUJ3"/>
<keyword evidence="3" id="KW-1185">Reference proteome</keyword>
<dbReference type="EMBL" id="JAAALK010000287">
    <property type="protein sequence ID" value="KAG8056787.1"/>
    <property type="molecule type" value="Genomic_DNA"/>
</dbReference>
<feature type="compositionally biased region" description="Acidic residues" evidence="1">
    <location>
        <begin position="66"/>
        <end position="88"/>
    </location>
</feature>